<dbReference type="EMBL" id="QRHZ01000002">
    <property type="protein sequence ID" value="RHG18609.1"/>
    <property type="molecule type" value="Genomic_DNA"/>
</dbReference>
<dbReference type="InterPro" id="IPR009057">
    <property type="entry name" value="Homeodomain-like_sf"/>
</dbReference>
<organism evidence="5 16">
    <name type="scientific">Blautia obeum</name>
    <dbReference type="NCBI Taxonomy" id="40520"/>
    <lineage>
        <taxon>Bacteria</taxon>
        <taxon>Bacillati</taxon>
        <taxon>Bacillota</taxon>
        <taxon>Clostridia</taxon>
        <taxon>Lachnospirales</taxon>
        <taxon>Lachnospiraceae</taxon>
        <taxon>Blautia</taxon>
    </lineage>
</organism>
<evidence type="ECO:0000313" key="7">
    <source>
        <dbReference type="EMBL" id="RGR51371.1"/>
    </source>
</evidence>
<dbReference type="Proteomes" id="UP000409147">
    <property type="component" value="Unassembled WGS sequence"/>
</dbReference>
<dbReference type="Gene3D" id="1.10.357.10">
    <property type="entry name" value="Tetracycline Repressor, domain 2"/>
    <property type="match status" value="1"/>
</dbReference>
<evidence type="ECO:0000313" key="13">
    <source>
        <dbReference type="EMBL" id="RYT68734.1"/>
    </source>
</evidence>
<dbReference type="EMBL" id="RCXQ01000001">
    <property type="protein sequence ID" value="RYT68734.1"/>
    <property type="molecule type" value="Genomic_DNA"/>
</dbReference>
<dbReference type="EMBL" id="QSUB01000002">
    <property type="protein sequence ID" value="RGN05615.1"/>
    <property type="molecule type" value="Genomic_DNA"/>
</dbReference>
<dbReference type="PANTHER" id="PTHR43479:SF11">
    <property type="entry name" value="ACREF_ENVCD OPERON REPRESSOR-RELATED"/>
    <property type="match status" value="1"/>
</dbReference>
<keyword evidence="1 2" id="KW-0238">DNA-binding</keyword>
<keyword evidence="25" id="KW-1185">Reference proteome</keyword>
<dbReference type="Proteomes" id="UP000285839">
    <property type="component" value="Unassembled WGS sequence"/>
</dbReference>
<evidence type="ECO:0000313" key="20">
    <source>
        <dbReference type="Proteomes" id="UP000284267"/>
    </source>
</evidence>
<dbReference type="GO" id="GO:0016301">
    <property type="term" value="F:kinase activity"/>
    <property type="evidence" value="ECO:0007669"/>
    <property type="project" value="UniProtKB-KW"/>
</dbReference>
<dbReference type="EMBL" id="CZBA01000002">
    <property type="protein sequence ID" value="CUP17797.1"/>
    <property type="molecule type" value="Genomic_DNA"/>
</dbReference>
<reference evidence="14 25" key="4">
    <citation type="submission" date="2019-07" db="EMBL/GenBank/DDBJ databases">
        <authorList>
            <person name="Hibberd C M."/>
            <person name="Gehrig L. J."/>
            <person name="Chang H.-W."/>
            <person name="Venkatesh S."/>
        </authorList>
    </citation>
    <scope>NUCLEOTIDE SEQUENCE [LARGE SCALE GENOMIC DNA]</scope>
    <source>
        <strain evidence="14">Ruminococcus_obeum_SSTS_Bg7063</strain>
    </source>
</reference>
<dbReference type="Proteomes" id="UP000284220">
    <property type="component" value="Unassembled WGS sequence"/>
</dbReference>
<evidence type="ECO:0000313" key="17">
    <source>
        <dbReference type="Proteomes" id="UP000261222"/>
    </source>
</evidence>
<evidence type="ECO:0000313" key="21">
    <source>
        <dbReference type="Proteomes" id="UP000284644"/>
    </source>
</evidence>
<evidence type="ECO:0000313" key="5">
    <source>
        <dbReference type="EMBL" id="CUP17797.1"/>
    </source>
</evidence>
<dbReference type="SUPFAM" id="SSF46689">
    <property type="entry name" value="Homeodomain-like"/>
    <property type="match status" value="1"/>
</dbReference>
<dbReference type="InterPro" id="IPR050624">
    <property type="entry name" value="HTH-type_Tx_Regulator"/>
</dbReference>
<accession>A0A174L5Q4</accession>
<dbReference type="Proteomes" id="UP000284644">
    <property type="component" value="Unassembled WGS sequence"/>
</dbReference>
<protein>
    <submittedName>
        <fullName evidence="5">Probable dihydroxyacetone kinase regulator</fullName>
    </submittedName>
    <submittedName>
        <fullName evidence="6">TetR/AcrR family transcriptional regulator</fullName>
    </submittedName>
</protein>
<dbReference type="RefSeq" id="WP_022388056.1">
    <property type="nucleotide sequence ID" value="NZ_CABHNB010000003.1"/>
</dbReference>
<evidence type="ECO:0000313" key="22">
    <source>
        <dbReference type="Proteomes" id="UP000285839"/>
    </source>
</evidence>
<dbReference type="GeneID" id="79805285"/>
<dbReference type="EMBL" id="CABHNB010000003">
    <property type="protein sequence ID" value="VUW90661.1"/>
    <property type="molecule type" value="Genomic_DNA"/>
</dbReference>
<dbReference type="PANTHER" id="PTHR43479">
    <property type="entry name" value="ACREF/ENVCD OPERON REPRESSOR-RELATED"/>
    <property type="match status" value="1"/>
</dbReference>
<evidence type="ECO:0000256" key="2">
    <source>
        <dbReference type="PROSITE-ProRule" id="PRU00335"/>
    </source>
</evidence>
<evidence type="ECO:0000313" key="4">
    <source>
        <dbReference type="EMBL" id="CUN93446.1"/>
    </source>
</evidence>
<reference evidence="15 16" key="1">
    <citation type="submission" date="2015-09" db="EMBL/GenBank/DDBJ databases">
        <authorList>
            <consortium name="Pathogen Informatics"/>
        </authorList>
    </citation>
    <scope>NUCLEOTIDE SEQUENCE [LARGE SCALE GENOMIC DNA]</scope>
    <source>
        <strain evidence="4 15">2789STDY5608837</strain>
        <strain evidence="5 16">2789STDY5834921</strain>
    </source>
</reference>
<evidence type="ECO:0000313" key="25">
    <source>
        <dbReference type="Proteomes" id="UP000409147"/>
    </source>
</evidence>
<evidence type="ECO:0000256" key="1">
    <source>
        <dbReference type="ARBA" id="ARBA00023125"/>
    </source>
</evidence>
<dbReference type="EMBL" id="QROE01000002">
    <property type="protein sequence ID" value="RHK96752.1"/>
    <property type="molecule type" value="Genomic_DNA"/>
</dbReference>
<evidence type="ECO:0000313" key="18">
    <source>
        <dbReference type="Proteomes" id="UP000265828"/>
    </source>
</evidence>
<dbReference type="Proteomes" id="UP000261222">
    <property type="component" value="Unassembled WGS sequence"/>
</dbReference>
<dbReference type="EMBL" id="QROS01000001">
    <property type="protein sequence ID" value="RHL50330.1"/>
    <property type="molecule type" value="Genomic_DNA"/>
</dbReference>
<evidence type="ECO:0000313" key="15">
    <source>
        <dbReference type="Proteomes" id="UP000095409"/>
    </source>
</evidence>
<dbReference type="PROSITE" id="PS50977">
    <property type="entry name" value="HTH_TETR_2"/>
    <property type="match status" value="1"/>
</dbReference>
<dbReference type="Proteomes" id="UP000095413">
    <property type="component" value="Unassembled WGS sequence"/>
</dbReference>
<dbReference type="InterPro" id="IPR039532">
    <property type="entry name" value="TetR_C_Firmicutes"/>
</dbReference>
<keyword evidence="5" id="KW-0808">Transferase</keyword>
<dbReference type="Proteomes" id="UP000285897">
    <property type="component" value="Unassembled WGS sequence"/>
</dbReference>
<keyword evidence="5" id="KW-0418">Kinase</keyword>
<evidence type="ECO:0000313" key="11">
    <source>
        <dbReference type="EMBL" id="RHK96752.1"/>
    </source>
</evidence>
<evidence type="ECO:0000313" key="24">
    <source>
        <dbReference type="Proteomes" id="UP000293506"/>
    </source>
</evidence>
<evidence type="ECO:0000313" key="9">
    <source>
        <dbReference type="EMBL" id="RHE15738.1"/>
    </source>
</evidence>
<dbReference type="EMBL" id="QSJW01000001">
    <property type="protein sequence ID" value="RHE15738.1"/>
    <property type="molecule type" value="Genomic_DNA"/>
</dbReference>
<sequence length="192" mass="21621">MQNPVSDERYSVADEAILGAFFKLVKKKTTDQITVSDITKTAGIARSTFYNHYQDIPSLVSAVEEKTIHDVFSIMEKFHPENDHDICQSYFLTICRYTMENPFLSSLLSTPHGNDLFEKMLTMLHHYVTATTSSARPGRHTKEEISYVITCAIGSTIGVLHKWTRDNFDLAPEVIAGILTQIFLSGMLPLLS</sequence>
<dbReference type="Pfam" id="PF14278">
    <property type="entry name" value="TetR_C_8"/>
    <property type="match status" value="1"/>
</dbReference>
<feature type="DNA-binding region" description="H-T-H motif" evidence="2">
    <location>
        <begin position="34"/>
        <end position="53"/>
    </location>
</feature>
<reference evidence="13 24" key="3">
    <citation type="journal article" date="2019" name="Science, e1252229">
        <title>Invertible promoters mediate bacterial phase variation, antibiotic resistance, and host adaptation in the gut.</title>
        <authorList>
            <person name="Jiang X."/>
            <person name="Hall A.B."/>
            <person name="Arthur T.D."/>
            <person name="Plichta D.R."/>
            <person name="Covington C.T."/>
            <person name="Poyet M."/>
            <person name="Crothers J."/>
            <person name="Moses P.L."/>
            <person name="Tolonen A.C."/>
            <person name="Vlamakis H."/>
            <person name="Alm E.J."/>
            <person name="Xavier R.J."/>
        </authorList>
    </citation>
    <scope>NUCLEOTIDE SEQUENCE [LARGE SCALE GENOMIC DNA]</scope>
    <source>
        <strain evidence="13">Af_0058</strain>
        <strain evidence="24">af_0058</strain>
    </source>
</reference>
<dbReference type="EMBL" id="CYZD01000004">
    <property type="protein sequence ID" value="CUN93446.1"/>
    <property type="molecule type" value="Genomic_DNA"/>
</dbReference>
<evidence type="ECO:0000313" key="8">
    <source>
        <dbReference type="EMBL" id="RGV66362.1"/>
    </source>
</evidence>
<dbReference type="Proteomes" id="UP000095409">
    <property type="component" value="Unassembled WGS sequence"/>
</dbReference>
<evidence type="ECO:0000313" key="16">
    <source>
        <dbReference type="Proteomes" id="UP000095413"/>
    </source>
</evidence>
<dbReference type="InterPro" id="IPR001647">
    <property type="entry name" value="HTH_TetR"/>
</dbReference>
<dbReference type="Proteomes" id="UP000293506">
    <property type="component" value="Unassembled WGS sequence"/>
</dbReference>
<gene>
    <name evidence="12" type="ORF">DW021_01305</name>
    <name evidence="11" type="ORF">DW040_06020</name>
    <name evidence="10" type="ORF">DW272_04800</name>
    <name evidence="9" type="ORF">DW767_00875</name>
    <name evidence="8" type="ORF">DWW07_01330</name>
    <name evidence="7" type="ORF">DWY46_01790</name>
    <name evidence="6" type="ORF">DXB81_06240</name>
    <name evidence="13" type="ORF">EAI82_00770</name>
    <name evidence="4" type="ORF">ERS852394_01175</name>
    <name evidence="5" type="ORF">ERS852533_00558</name>
    <name evidence="14" type="ORF">ROSSTS7063_00176</name>
</gene>
<dbReference type="Proteomes" id="UP000284267">
    <property type="component" value="Unassembled WGS sequence"/>
</dbReference>
<feature type="domain" description="HTH tetR-type" evidence="3">
    <location>
        <begin position="11"/>
        <end position="71"/>
    </location>
</feature>
<evidence type="ECO:0000313" key="6">
    <source>
        <dbReference type="EMBL" id="RGN05615.1"/>
    </source>
</evidence>
<reference evidence="17 18" key="2">
    <citation type="submission" date="2018-08" db="EMBL/GenBank/DDBJ databases">
        <title>A genome reference for cultivated species of the human gut microbiota.</title>
        <authorList>
            <person name="Zou Y."/>
            <person name="Xue W."/>
            <person name="Luo G."/>
        </authorList>
    </citation>
    <scope>NUCLEOTIDE SEQUENCE [LARGE SCALE GENOMIC DNA]</scope>
    <source>
        <strain evidence="8 18">AF14-23</strain>
        <strain evidence="7 22">AF25-21</strain>
        <strain evidence="12 23">AF37-6AC</strain>
        <strain evidence="11 20">AF39-4</strain>
        <strain evidence="10 19">AM22-9LB</strain>
        <strain evidence="9 21">AM29-25AC</strain>
        <strain evidence="6 17">OM06-11AA</strain>
    </source>
</reference>
<evidence type="ECO:0000313" key="19">
    <source>
        <dbReference type="Proteomes" id="UP000284220"/>
    </source>
</evidence>
<dbReference type="AlphaFoldDB" id="A0A174L5Q4"/>
<dbReference type="GO" id="GO:0003677">
    <property type="term" value="F:DNA binding"/>
    <property type="evidence" value="ECO:0007669"/>
    <property type="project" value="UniProtKB-UniRule"/>
</dbReference>
<evidence type="ECO:0000313" key="23">
    <source>
        <dbReference type="Proteomes" id="UP000285897"/>
    </source>
</evidence>
<dbReference type="EMBL" id="QRUH01000001">
    <property type="protein sequence ID" value="RGR51371.1"/>
    <property type="molecule type" value="Genomic_DNA"/>
</dbReference>
<evidence type="ECO:0000313" key="12">
    <source>
        <dbReference type="EMBL" id="RHL50330.1"/>
    </source>
</evidence>
<proteinExistence type="predicted"/>
<dbReference type="Proteomes" id="UP000265828">
    <property type="component" value="Unassembled WGS sequence"/>
</dbReference>
<dbReference type="EMBL" id="QRZI01000001">
    <property type="protein sequence ID" value="RGV66362.1"/>
    <property type="molecule type" value="Genomic_DNA"/>
</dbReference>
<evidence type="ECO:0000313" key="10">
    <source>
        <dbReference type="EMBL" id="RHG18609.1"/>
    </source>
</evidence>
<evidence type="ECO:0000313" key="14">
    <source>
        <dbReference type="EMBL" id="VUW90661.1"/>
    </source>
</evidence>
<name>A0A174L5Q4_9FIRM</name>
<dbReference type="OrthoDB" id="9810250at2"/>
<evidence type="ECO:0000259" key="3">
    <source>
        <dbReference type="PROSITE" id="PS50977"/>
    </source>
</evidence>